<dbReference type="SFLD" id="SFLDG00358">
    <property type="entry name" value="Main_(cytGST)"/>
    <property type="match status" value="1"/>
</dbReference>
<protein>
    <submittedName>
        <fullName evidence="4">Putative glutathione S-transferase</fullName>
    </submittedName>
</protein>
<dbReference type="PROSITE" id="PS50404">
    <property type="entry name" value="GST_NTER"/>
    <property type="match status" value="1"/>
</dbReference>
<dbReference type="InterPro" id="IPR010987">
    <property type="entry name" value="Glutathione-S-Trfase_C-like"/>
</dbReference>
<proteinExistence type="inferred from homology"/>
<comment type="similarity">
    <text evidence="1">Belongs to the GST superfamily.</text>
</comment>
<name>A0A074W132_AURM1</name>
<evidence type="ECO:0000259" key="2">
    <source>
        <dbReference type="PROSITE" id="PS50404"/>
    </source>
</evidence>
<dbReference type="InterPro" id="IPR036249">
    <property type="entry name" value="Thioredoxin-like_sf"/>
</dbReference>
<dbReference type="Proteomes" id="UP000030672">
    <property type="component" value="Unassembled WGS sequence"/>
</dbReference>
<dbReference type="Pfam" id="PF13409">
    <property type="entry name" value="GST_N_2"/>
    <property type="match status" value="1"/>
</dbReference>
<dbReference type="EMBL" id="KL584827">
    <property type="protein sequence ID" value="KEQ65249.1"/>
    <property type="molecule type" value="Genomic_DNA"/>
</dbReference>
<dbReference type="Pfam" id="PF00043">
    <property type="entry name" value="GST_C"/>
    <property type="match status" value="1"/>
</dbReference>
<dbReference type="InterPro" id="IPR036282">
    <property type="entry name" value="Glutathione-S-Trfase_C_sf"/>
</dbReference>
<sequence length="231" mass="26761">MPSTLVVHHLRVSQSECIVWLCEELGIDYKLVCHDRDQQTLLAPDVYKELSPLRTAPVIEDVDTYTPNHDHIRLAESQACIEWICRKHGQGRLLNKPWDPNWKEWLFWWHFTHGSFQPTCQMLLLAASLPEDHPGLKVANSRISHYLDLIEQRLSKSRFLVGDELTAADIQMVFPLTTQRAFVPIDLGVYPSILRYLKEIGERPAYQKVFEKAETTLKPMLDANPPSPYKF</sequence>
<evidence type="ECO:0000313" key="4">
    <source>
        <dbReference type="EMBL" id="KEQ65249.1"/>
    </source>
</evidence>
<keyword evidence="5" id="KW-1185">Reference proteome</keyword>
<reference evidence="4 5" key="1">
    <citation type="journal article" date="2014" name="BMC Genomics">
        <title>Genome sequencing of four Aureobasidium pullulans varieties: biotechnological potential, stress tolerance, and description of new species.</title>
        <authorList>
            <person name="Gostin Ar C."/>
            <person name="Ohm R.A."/>
            <person name="Kogej T."/>
            <person name="Sonjak S."/>
            <person name="Turk M."/>
            <person name="Zajc J."/>
            <person name="Zalar P."/>
            <person name="Grube M."/>
            <person name="Sun H."/>
            <person name="Han J."/>
            <person name="Sharma A."/>
            <person name="Chiniquy J."/>
            <person name="Ngan C.Y."/>
            <person name="Lipzen A."/>
            <person name="Barry K."/>
            <person name="Grigoriev I.V."/>
            <person name="Gunde-Cimerman N."/>
        </authorList>
    </citation>
    <scope>NUCLEOTIDE SEQUENCE [LARGE SCALE GENOMIC DNA]</scope>
    <source>
        <strain evidence="4 5">CBS 110374</strain>
    </source>
</reference>
<gene>
    <name evidence="4" type="ORF">M437DRAFT_41903</name>
</gene>
<evidence type="ECO:0000256" key="1">
    <source>
        <dbReference type="ARBA" id="ARBA00007409"/>
    </source>
</evidence>
<dbReference type="GO" id="GO:0016740">
    <property type="term" value="F:transferase activity"/>
    <property type="evidence" value="ECO:0007669"/>
    <property type="project" value="UniProtKB-KW"/>
</dbReference>
<dbReference type="SFLD" id="SFLDS00019">
    <property type="entry name" value="Glutathione_Transferase_(cytos"/>
    <property type="match status" value="1"/>
</dbReference>
<dbReference type="InterPro" id="IPR040079">
    <property type="entry name" value="Glutathione_S-Trfase"/>
</dbReference>
<dbReference type="AlphaFoldDB" id="A0A074W132"/>
<feature type="domain" description="GST N-terminal" evidence="2">
    <location>
        <begin position="2"/>
        <end position="92"/>
    </location>
</feature>
<organism evidence="4 5">
    <name type="scientific">Aureobasidium melanogenum (strain CBS 110374)</name>
    <name type="common">Aureobasidium pullulans var. melanogenum</name>
    <dbReference type="NCBI Taxonomy" id="1043003"/>
    <lineage>
        <taxon>Eukaryota</taxon>
        <taxon>Fungi</taxon>
        <taxon>Dikarya</taxon>
        <taxon>Ascomycota</taxon>
        <taxon>Pezizomycotina</taxon>
        <taxon>Dothideomycetes</taxon>
        <taxon>Dothideomycetidae</taxon>
        <taxon>Dothideales</taxon>
        <taxon>Saccotheciaceae</taxon>
        <taxon>Aureobasidium</taxon>
    </lineage>
</organism>
<dbReference type="InterPro" id="IPR004045">
    <property type="entry name" value="Glutathione_S-Trfase_N"/>
</dbReference>
<feature type="domain" description="GST C-terminal" evidence="3">
    <location>
        <begin position="70"/>
        <end position="229"/>
    </location>
</feature>
<dbReference type="RefSeq" id="XP_040882272.1">
    <property type="nucleotide sequence ID" value="XM_041020467.1"/>
</dbReference>
<dbReference type="CDD" id="cd03046">
    <property type="entry name" value="GST_N_GTT1_like"/>
    <property type="match status" value="1"/>
</dbReference>
<evidence type="ECO:0000313" key="5">
    <source>
        <dbReference type="Proteomes" id="UP000030672"/>
    </source>
</evidence>
<accession>A0A074W132</accession>
<dbReference type="SUPFAM" id="SSF47616">
    <property type="entry name" value="GST C-terminal domain-like"/>
    <property type="match status" value="1"/>
</dbReference>
<keyword evidence="4" id="KW-0808">Transferase</keyword>
<dbReference type="GeneID" id="63913840"/>
<dbReference type="Gene3D" id="3.40.30.10">
    <property type="entry name" value="Glutaredoxin"/>
    <property type="match status" value="1"/>
</dbReference>
<dbReference type="PANTHER" id="PTHR44051">
    <property type="entry name" value="GLUTATHIONE S-TRANSFERASE-RELATED"/>
    <property type="match status" value="1"/>
</dbReference>
<evidence type="ECO:0000259" key="3">
    <source>
        <dbReference type="PROSITE" id="PS50405"/>
    </source>
</evidence>
<dbReference type="HOGENOM" id="CLU_011226_15_5_1"/>
<dbReference type="InterPro" id="IPR004046">
    <property type="entry name" value="GST_C"/>
</dbReference>
<dbReference type="Gene3D" id="1.20.1050.10">
    <property type="match status" value="1"/>
</dbReference>
<dbReference type="STRING" id="1043003.A0A074W132"/>
<dbReference type="SUPFAM" id="SSF52833">
    <property type="entry name" value="Thioredoxin-like"/>
    <property type="match status" value="1"/>
</dbReference>
<dbReference type="PROSITE" id="PS50405">
    <property type="entry name" value="GST_CTER"/>
    <property type="match status" value="1"/>
</dbReference>
<dbReference type="PANTHER" id="PTHR44051:SF9">
    <property type="entry name" value="GLUTATHIONE S-TRANSFERASE 1"/>
    <property type="match status" value="1"/>
</dbReference>